<comment type="cofactor">
    <cofactor evidence="9">
        <name>Zn(2+)</name>
        <dbReference type="ChEBI" id="CHEBI:29105"/>
    </cofactor>
    <text evidence="9">Binds 1 zinc ion per subunit.</text>
</comment>
<evidence type="ECO:0000256" key="3">
    <source>
        <dbReference type="ARBA" id="ARBA00022723"/>
    </source>
</evidence>
<name>A0A0N5BXE2_STREA</name>
<dbReference type="SUPFAM" id="SSF49854">
    <property type="entry name" value="Spermadhesin, CUB domain"/>
    <property type="match status" value="1"/>
</dbReference>
<dbReference type="InterPro" id="IPR006026">
    <property type="entry name" value="Peptidase_Metallo"/>
</dbReference>
<dbReference type="Gene3D" id="3.40.390.10">
    <property type="entry name" value="Collagenase (Catalytic Domain)"/>
    <property type="match status" value="1"/>
</dbReference>
<keyword evidence="1" id="KW-0245">EGF-like domain</keyword>
<dbReference type="PROSITE" id="PS51864">
    <property type="entry name" value="ASTACIN"/>
    <property type="match status" value="1"/>
</dbReference>
<dbReference type="SMART" id="SM00235">
    <property type="entry name" value="ZnMc"/>
    <property type="match status" value="1"/>
</dbReference>
<evidence type="ECO:0000313" key="12">
    <source>
        <dbReference type="WBParaSite" id="SPAL_0001047300.1"/>
    </source>
</evidence>
<dbReference type="WBParaSite" id="SPAL_0001047300.1">
    <property type="protein sequence ID" value="SPAL_0001047300.1"/>
    <property type="gene ID" value="SPAL_0001047300"/>
</dbReference>
<protein>
    <recommendedName>
        <fullName evidence="9">Metalloendopeptidase</fullName>
        <ecNumber evidence="9">3.4.24.-</ecNumber>
    </recommendedName>
</protein>
<evidence type="ECO:0000256" key="7">
    <source>
        <dbReference type="ARBA" id="ARBA00023157"/>
    </source>
</evidence>
<dbReference type="PANTHER" id="PTHR10127:SF780">
    <property type="entry name" value="METALLOENDOPEPTIDASE"/>
    <property type="match status" value="1"/>
</dbReference>
<evidence type="ECO:0000256" key="6">
    <source>
        <dbReference type="ARBA" id="ARBA00023049"/>
    </source>
</evidence>
<keyword evidence="4 9" id="KW-0378">Hydrolase</keyword>
<keyword evidence="3 9" id="KW-0479">Metal-binding</keyword>
<organism evidence="11 12">
    <name type="scientific">Strongyloides papillosus</name>
    <name type="common">Intestinal threadworm</name>
    <dbReference type="NCBI Taxonomy" id="174720"/>
    <lineage>
        <taxon>Eukaryota</taxon>
        <taxon>Metazoa</taxon>
        <taxon>Ecdysozoa</taxon>
        <taxon>Nematoda</taxon>
        <taxon>Chromadorea</taxon>
        <taxon>Rhabditida</taxon>
        <taxon>Tylenchina</taxon>
        <taxon>Panagrolaimomorpha</taxon>
        <taxon>Strongyloidoidea</taxon>
        <taxon>Strongyloididae</taxon>
        <taxon>Strongyloides</taxon>
    </lineage>
</organism>
<evidence type="ECO:0000256" key="9">
    <source>
        <dbReference type="RuleBase" id="RU361183"/>
    </source>
</evidence>
<keyword evidence="7" id="KW-1015">Disulfide bond</keyword>
<accession>A0A0N5BXE2</accession>
<evidence type="ECO:0000256" key="2">
    <source>
        <dbReference type="ARBA" id="ARBA00022670"/>
    </source>
</evidence>
<keyword evidence="9" id="KW-0732">Signal</keyword>
<dbReference type="Proteomes" id="UP000046392">
    <property type="component" value="Unplaced"/>
</dbReference>
<dbReference type="SUPFAM" id="SSF55486">
    <property type="entry name" value="Metalloproteases ('zincins'), catalytic domain"/>
    <property type="match status" value="1"/>
</dbReference>
<feature type="signal peptide" evidence="9">
    <location>
        <begin position="1"/>
        <end position="17"/>
    </location>
</feature>
<comment type="caution">
    <text evidence="8">Lacks conserved residue(s) required for the propagation of feature annotation.</text>
</comment>
<dbReference type="EC" id="3.4.24.-" evidence="9"/>
<evidence type="ECO:0000256" key="8">
    <source>
        <dbReference type="PROSITE-ProRule" id="PRU01211"/>
    </source>
</evidence>
<dbReference type="InterPro" id="IPR035914">
    <property type="entry name" value="Sperma_CUB_dom_sf"/>
</dbReference>
<dbReference type="GO" id="GO:0008270">
    <property type="term" value="F:zinc ion binding"/>
    <property type="evidence" value="ECO:0007669"/>
    <property type="project" value="InterPro"/>
</dbReference>
<keyword evidence="6 9" id="KW-0482">Metalloprotease</keyword>
<dbReference type="InterPro" id="IPR001506">
    <property type="entry name" value="Peptidase_M12A"/>
</dbReference>
<dbReference type="PRINTS" id="PR00480">
    <property type="entry name" value="ASTACIN"/>
</dbReference>
<reference evidence="12" key="1">
    <citation type="submission" date="2017-02" db="UniProtKB">
        <authorList>
            <consortium name="WormBaseParasite"/>
        </authorList>
    </citation>
    <scope>IDENTIFICATION</scope>
</reference>
<feature type="active site" evidence="8">
    <location>
        <position position="115"/>
    </location>
</feature>
<keyword evidence="11" id="KW-1185">Reference proteome</keyword>
<keyword evidence="2 9" id="KW-0645">Protease</keyword>
<evidence type="ECO:0000256" key="1">
    <source>
        <dbReference type="ARBA" id="ARBA00022536"/>
    </source>
</evidence>
<evidence type="ECO:0000313" key="11">
    <source>
        <dbReference type="Proteomes" id="UP000046392"/>
    </source>
</evidence>
<proteinExistence type="predicted"/>
<feature type="chain" id="PRO_5005733458" description="Metalloendopeptidase" evidence="9">
    <location>
        <begin position="18"/>
        <end position="367"/>
    </location>
</feature>
<dbReference type="PANTHER" id="PTHR10127">
    <property type="entry name" value="DISCOIDIN, CUB, EGF, LAMININ , AND ZINC METALLOPROTEASE DOMAIN CONTAINING"/>
    <property type="match status" value="1"/>
</dbReference>
<dbReference type="AlphaFoldDB" id="A0A0N5BXE2"/>
<dbReference type="GO" id="GO:0004222">
    <property type="term" value="F:metalloendopeptidase activity"/>
    <property type="evidence" value="ECO:0007669"/>
    <property type="project" value="UniProtKB-UniRule"/>
</dbReference>
<dbReference type="InterPro" id="IPR024079">
    <property type="entry name" value="MetalloPept_cat_dom_sf"/>
</dbReference>
<evidence type="ECO:0000256" key="5">
    <source>
        <dbReference type="ARBA" id="ARBA00022833"/>
    </source>
</evidence>
<sequence>MLFTFVIFQITIFYVNAHSINNFFHTRQKRNIFGRPLNYFIDPAVNFPGIQQAINFYTANTCITWQLVNVVGANTDIAFVPGPNCSTQIGLDPNVVPHNIFVAQFCSQNGNMQREIAHALGLFNEEVRPDRDNFVTILYQNVIPNYFSDFTRNTIEIVGPNAQRYDYGSLMHSNVFFRTRNGRRTLLLTYPKFLETTGQRVSLSFNDLKLINTELCDPCPVRLPCMFGGYNFETKCNVCTCPAFHRGRRCQRIRRSPARCGNTNLHARSISASFTVRGRRNCFYRIRAGIGFLVKLTINEALLPGGKCWRNKGIEVRLLEDKALTGARFCGYIFEEQLKSKANSVIIQYKGARPYHFMRLTYVRVKD</sequence>
<keyword evidence="5 9" id="KW-0862">Zinc</keyword>
<feature type="domain" description="Peptidase M12A" evidence="10">
    <location>
        <begin position="16"/>
        <end position="220"/>
    </location>
</feature>
<evidence type="ECO:0000256" key="4">
    <source>
        <dbReference type="ARBA" id="ARBA00022801"/>
    </source>
</evidence>
<dbReference type="Pfam" id="PF01400">
    <property type="entry name" value="Astacin"/>
    <property type="match status" value="1"/>
</dbReference>
<dbReference type="GO" id="GO:0006508">
    <property type="term" value="P:proteolysis"/>
    <property type="evidence" value="ECO:0007669"/>
    <property type="project" value="UniProtKB-KW"/>
</dbReference>
<evidence type="ECO:0000259" key="10">
    <source>
        <dbReference type="PROSITE" id="PS51864"/>
    </source>
</evidence>